<comment type="caution">
    <text evidence="1">The sequence shown here is derived from an EMBL/GenBank/DDBJ whole genome shotgun (WGS) entry which is preliminary data.</text>
</comment>
<dbReference type="InterPro" id="IPR025591">
    <property type="entry name" value="RloB"/>
</dbReference>
<dbReference type="Proteomes" id="UP001143747">
    <property type="component" value="Unassembled WGS sequence"/>
</dbReference>
<name>A0A9Q4PYE1_9EURY</name>
<evidence type="ECO:0000313" key="2">
    <source>
        <dbReference type="Proteomes" id="UP001143747"/>
    </source>
</evidence>
<dbReference type="AlphaFoldDB" id="A0A9Q4PYE1"/>
<protein>
    <submittedName>
        <fullName evidence="1">RloB family protein</fullName>
    </submittedName>
</protein>
<dbReference type="EMBL" id="JAKELO010000002">
    <property type="protein sequence ID" value="MDE4907752.1"/>
    <property type="molecule type" value="Genomic_DNA"/>
</dbReference>
<organism evidence="1 2">
    <name type="scientific">Methanogenium marinum</name>
    <dbReference type="NCBI Taxonomy" id="348610"/>
    <lineage>
        <taxon>Archaea</taxon>
        <taxon>Methanobacteriati</taxon>
        <taxon>Methanobacteriota</taxon>
        <taxon>Stenosarchaea group</taxon>
        <taxon>Methanomicrobia</taxon>
        <taxon>Methanomicrobiales</taxon>
        <taxon>Methanomicrobiaceae</taxon>
        <taxon>Methanogenium</taxon>
    </lineage>
</organism>
<dbReference type="Pfam" id="PF13707">
    <property type="entry name" value="RloB"/>
    <property type="match status" value="1"/>
</dbReference>
<gene>
    <name evidence="1" type="ORF">L0665_03885</name>
</gene>
<accession>A0A9Q4PYE1</accession>
<proteinExistence type="predicted"/>
<reference evidence="1" key="1">
    <citation type="submission" date="2022-01" db="EMBL/GenBank/DDBJ databases">
        <title>Draft genome of Methanogenium marinum DSM 15558.</title>
        <authorList>
            <person name="Chen S.-C."/>
            <person name="You Y.-T."/>
        </authorList>
    </citation>
    <scope>NUCLEOTIDE SEQUENCE</scope>
    <source>
        <strain evidence="1">DSM 15558</strain>
    </source>
</reference>
<sequence length="202" mass="23681">MGRVRKSKNIPLRPLVVIFSDGQTEINYFRCKKLDLNENRNIKIEPVHANQKSAAGIVTYAKRYLQKKGWTIKQNDRIFCVIDMDCAADLDIKKALKEKPGKMDLIISNPDFEFWFLLHYDYHQGSLQNKEPIKKLREYERGYEKPNVERIYPSLKSREMNAISHAERLRQFHENEGVEDLYGVSVNPYTNVDKLVSYINAI</sequence>
<evidence type="ECO:0000313" key="1">
    <source>
        <dbReference type="EMBL" id="MDE4907752.1"/>
    </source>
</evidence>
<keyword evidence="2" id="KW-1185">Reference proteome</keyword>
<dbReference type="RefSeq" id="WP_274924400.1">
    <property type="nucleotide sequence ID" value="NZ_JAKELO010000002.1"/>
</dbReference>